<feature type="region of interest" description="Disordered" evidence="1">
    <location>
        <begin position="1"/>
        <end position="30"/>
    </location>
</feature>
<protein>
    <submittedName>
        <fullName evidence="2">Uncharacterized protein</fullName>
    </submittedName>
</protein>
<feature type="compositionally biased region" description="Low complexity" evidence="1">
    <location>
        <begin position="1"/>
        <end position="12"/>
    </location>
</feature>
<gene>
    <name evidence="2" type="ORF">D0C37_02030</name>
</gene>
<evidence type="ECO:0000313" key="2">
    <source>
        <dbReference type="EMBL" id="AXQ58801.1"/>
    </source>
</evidence>
<dbReference type="AlphaFoldDB" id="A0A385DLX6"/>
<proteinExistence type="predicted"/>
<sequence>MTDPVAARQAAKAAERERLKRARERRESQGSSSVSSFVQRKWRWLGVGDGEAVEAVLTMLTEIVAATGLAEAERAILTQAIGGDPDRDSLLPAVRMGLGLLPPESVLGHLRSLWAGGVRWLNESGLERCRVLCSTAPGLELVGKRSHALSGGPAFSLFATACTRGAIPVPNRFLDELLERAPLSVIDDLVDHGGLMPEDAPWTRRDEQEGLYLRARLAPSTVSGEQAERLAWQAYLRRQSFLSDDDLARQEPDDVWDLLYDVVMDGDVTAVDALDAALPRPQQIELRDLKSGALSGQWPPSMTEDRGLWLLMAALWRPQGLVDAGRSPFYALVALNRAYDLVMAGDLEAAAQQARSLTRDSVSNRRVPEDLAEEANALAAYVAASQSEQLESRTERDRLLDSAEEYAGRAAARGGAVAERNLRLLRAWRGTRRNDRGPFGNPFLDIGLDHGAGGWEERCRDIFREREGDAKAQSELNMAEERIRDALRGEAGWDVFYRLPLDRSRYVMPSQVPNHLVPPVEALPRRTALTSGAELEAIRARAAVELLDDFRTTAPRLDRHSFPR</sequence>
<name>A0A385DLX6_9ACTN</name>
<dbReference type="Proteomes" id="UP000259636">
    <property type="component" value="Chromosome"/>
</dbReference>
<dbReference type="GeneID" id="300113013"/>
<evidence type="ECO:0000313" key="3">
    <source>
        <dbReference type="Proteomes" id="UP000259636"/>
    </source>
</evidence>
<evidence type="ECO:0000256" key="1">
    <source>
        <dbReference type="SAM" id="MobiDB-lite"/>
    </source>
</evidence>
<reference evidence="2 3" key="1">
    <citation type="submission" date="2018-08" db="EMBL/GenBank/DDBJ databases">
        <authorList>
            <person name="Ferrada E.E."/>
            <person name="Latorre B.A."/>
        </authorList>
    </citation>
    <scope>NUCLEOTIDE SEQUENCE [LARGE SCALE GENOMIC DNA]</scope>
    <source>
        <strain evidence="2 3">VK-A60T</strain>
    </source>
</reference>
<dbReference type="KEGG" id="sky:D0C37_02030"/>
<organism evidence="2 3">
    <name type="scientific">Streptomyces koyangensis</name>
    <dbReference type="NCBI Taxonomy" id="188770"/>
    <lineage>
        <taxon>Bacteria</taxon>
        <taxon>Bacillati</taxon>
        <taxon>Actinomycetota</taxon>
        <taxon>Actinomycetes</taxon>
        <taxon>Kitasatosporales</taxon>
        <taxon>Streptomycetaceae</taxon>
        <taxon>Streptomyces</taxon>
        <taxon>Streptomyces aurantiacus group</taxon>
    </lineage>
</organism>
<dbReference type="EMBL" id="CP031742">
    <property type="protein sequence ID" value="AXQ58801.1"/>
    <property type="molecule type" value="Genomic_DNA"/>
</dbReference>
<dbReference type="RefSeq" id="WP_117350855.1">
    <property type="nucleotide sequence ID" value="NZ_CP031742.1"/>
</dbReference>
<accession>A0A385DLX6</accession>
<feature type="compositionally biased region" description="Basic and acidic residues" evidence="1">
    <location>
        <begin position="13"/>
        <end position="28"/>
    </location>
</feature>